<keyword evidence="5" id="KW-1185">Reference proteome</keyword>
<feature type="domain" description="CS" evidence="3">
    <location>
        <begin position="3"/>
        <end position="99"/>
    </location>
</feature>
<gene>
    <name evidence="4" type="ORF">BZA70DRAFT_291339</name>
</gene>
<evidence type="ECO:0000256" key="2">
    <source>
        <dbReference type="SAM" id="MobiDB-lite"/>
    </source>
</evidence>
<dbReference type="RefSeq" id="XP_064766339.1">
    <property type="nucleotide sequence ID" value="XM_064914286.1"/>
</dbReference>
<protein>
    <submittedName>
        <fullName evidence="4">HSP20-like chaperone</fullName>
    </submittedName>
</protein>
<evidence type="ECO:0000256" key="1">
    <source>
        <dbReference type="ARBA" id="ARBA00025733"/>
    </source>
</evidence>
<comment type="similarity">
    <text evidence="1">Belongs to the p23/wos2 family.</text>
</comment>
<evidence type="ECO:0000259" key="3">
    <source>
        <dbReference type="PROSITE" id="PS51203"/>
    </source>
</evidence>
<dbReference type="InterPro" id="IPR008978">
    <property type="entry name" value="HSP20-like_chaperone"/>
</dbReference>
<dbReference type="GeneID" id="90039798"/>
<dbReference type="Gene3D" id="2.60.40.790">
    <property type="match status" value="1"/>
</dbReference>
<dbReference type="CDD" id="cd06465">
    <property type="entry name" value="p23_hB-ind1_like"/>
    <property type="match status" value="1"/>
</dbReference>
<feature type="region of interest" description="Disordered" evidence="2">
    <location>
        <begin position="118"/>
        <end position="139"/>
    </location>
</feature>
<evidence type="ECO:0000313" key="5">
    <source>
        <dbReference type="Proteomes" id="UP001498771"/>
    </source>
</evidence>
<name>A0ABR1F0C9_9ASCO</name>
<dbReference type="InterPro" id="IPR007052">
    <property type="entry name" value="CS_dom"/>
</dbReference>
<dbReference type="SUPFAM" id="SSF49764">
    <property type="entry name" value="HSP20-like chaperones"/>
    <property type="match status" value="1"/>
</dbReference>
<organism evidence="4 5">
    <name type="scientific">Myxozyma melibiosi</name>
    <dbReference type="NCBI Taxonomy" id="54550"/>
    <lineage>
        <taxon>Eukaryota</taxon>
        <taxon>Fungi</taxon>
        <taxon>Dikarya</taxon>
        <taxon>Ascomycota</taxon>
        <taxon>Saccharomycotina</taxon>
        <taxon>Lipomycetes</taxon>
        <taxon>Lipomycetales</taxon>
        <taxon>Lipomycetaceae</taxon>
        <taxon>Myxozyma</taxon>
    </lineage>
</organism>
<dbReference type="Proteomes" id="UP001498771">
    <property type="component" value="Unassembled WGS sequence"/>
</dbReference>
<evidence type="ECO:0000313" key="4">
    <source>
        <dbReference type="EMBL" id="KAK7203306.1"/>
    </source>
</evidence>
<proteinExistence type="inferred from homology"/>
<accession>A0ABR1F0C9</accession>
<feature type="compositionally biased region" description="Basic and acidic residues" evidence="2">
    <location>
        <begin position="207"/>
        <end position="219"/>
    </location>
</feature>
<comment type="caution">
    <text evidence="4">The sequence shown here is derived from an EMBL/GenBank/DDBJ whole genome shotgun (WGS) entry which is preliminary data.</text>
</comment>
<dbReference type="PANTHER" id="PTHR22932">
    <property type="entry name" value="TELOMERASE-BINDING PROTEIN P23 HSP90 CO-CHAPERONE"/>
    <property type="match status" value="1"/>
</dbReference>
<feature type="region of interest" description="Disordered" evidence="2">
    <location>
        <begin position="177"/>
        <end position="219"/>
    </location>
</feature>
<sequence>MTSIVPQVLWAQRSNASDPEKNLVYLTVNAADVPTPKIELTPTKLSYAGTDASGKNYAIEIEFFDEIDVENSKYHSTNRDSFFLLRKKEAREEFWPRLLKDKKKVHWLKTDFDKWVDEDEQEAAPTDDPSQYGGGLDFSSLGNDLGSALGGAGGMGGMPGMGGMGGMPGMGGLGGMMGGMGGMPDMSNLGGGFGDDSDDDDIPDGDDAPHAEPESEEAK</sequence>
<dbReference type="InterPro" id="IPR045250">
    <property type="entry name" value="p23-like"/>
</dbReference>
<dbReference type="PROSITE" id="PS51203">
    <property type="entry name" value="CS"/>
    <property type="match status" value="1"/>
</dbReference>
<dbReference type="PANTHER" id="PTHR22932:SF1">
    <property type="entry name" value="CO-CHAPERONE PROTEIN DAF-41"/>
    <property type="match status" value="1"/>
</dbReference>
<reference evidence="4 5" key="1">
    <citation type="submission" date="2024-03" db="EMBL/GenBank/DDBJ databases">
        <title>Genome-scale model development and genomic sequencing of the oleaginous clade Lipomyces.</title>
        <authorList>
            <consortium name="Lawrence Berkeley National Laboratory"/>
            <person name="Czajka J.J."/>
            <person name="Han Y."/>
            <person name="Kim J."/>
            <person name="Mondo S.J."/>
            <person name="Hofstad B.A."/>
            <person name="Robles A."/>
            <person name="Haridas S."/>
            <person name="Riley R."/>
            <person name="LaButti K."/>
            <person name="Pangilinan J."/>
            <person name="Andreopoulos W."/>
            <person name="Lipzen A."/>
            <person name="Yan J."/>
            <person name="Wang M."/>
            <person name="Ng V."/>
            <person name="Grigoriev I.V."/>
            <person name="Spatafora J.W."/>
            <person name="Magnuson J.K."/>
            <person name="Baker S.E."/>
            <person name="Pomraning K.R."/>
        </authorList>
    </citation>
    <scope>NUCLEOTIDE SEQUENCE [LARGE SCALE GENOMIC DNA]</scope>
    <source>
        <strain evidence="4 5">Phaff 52-87</strain>
    </source>
</reference>
<dbReference type="EMBL" id="JBBJBU010000012">
    <property type="protein sequence ID" value="KAK7203306.1"/>
    <property type="molecule type" value="Genomic_DNA"/>
</dbReference>
<feature type="compositionally biased region" description="Acidic residues" evidence="2">
    <location>
        <begin position="195"/>
        <end position="206"/>
    </location>
</feature>